<keyword evidence="2" id="KW-0812">Transmembrane</keyword>
<dbReference type="Proteomes" id="UP000231203">
    <property type="component" value="Unassembled WGS sequence"/>
</dbReference>
<name>A0A2G6MS60_9BACT</name>
<evidence type="ECO:0000256" key="2">
    <source>
        <dbReference type="SAM" id="Phobius"/>
    </source>
</evidence>
<evidence type="ECO:0000313" key="4">
    <source>
        <dbReference type="Proteomes" id="UP000231203"/>
    </source>
</evidence>
<keyword evidence="2" id="KW-1133">Transmembrane helix</keyword>
<feature type="non-terminal residue" evidence="3">
    <location>
        <position position="218"/>
    </location>
</feature>
<keyword evidence="2" id="KW-0472">Membrane</keyword>
<proteinExistence type="predicted"/>
<feature type="transmembrane region" description="Helical" evidence="2">
    <location>
        <begin position="65"/>
        <end position="84"/>
    </location>
</feature>
<dbReference type="AlphaFoldDB" id="A0A2G6MS60"/>
<organism evidence="3 4">
    <name type="scientific">Desulfobacter postgatei</name>
    <dbReference type="NCBI Taxonomy" id="2293"/>
    <lineage>
        <taxon>Bacteria</taxon>
        <taxon>Pseudomonadati</taxon>
        <taxon>Thermodesulfobacteriota</taxon>
        <taxon>Desulfobacteria</taxon>
        <taxon>Desulfobacterales</taxon>
        <taxon>Desulfobacteraceae</taxon>
        <taxon>Desulfobacter</taxon>
    </lineage>
</organism>
<evidence type="ECO:0000313" key="3">
    <source>
        <dbReference type="EMBL" id="PIE62938.1"/>
    </source>
</evidence>
<evidence type="ECO:0000256" key="1">
    <source>
        <dbReference type="SAM" id="MobiDB-lite"/>
    </source>
</evidence>
<feature type="compositionally biased region" description="Acidic residues" evidence="1">
    <location>
        <begin position="25"/>
        <end position="35"/>
    </location>
</feature>
<feature type="region of interest" description="Disordered" evidence="1">
    <location>
        <begin position="25"/>
        <end position="59"/>
    </location>
</feature>
<protein>
    <submittedName>
        <fullName evidence="3">Uncharacterized protein</fullName>
    </submittedName>
</protein>
<gene>
    <name evidence="3" type="ORF">CSA25_02495</name>
</gene>
<sequence length="218" mass="23398">MSLNADTENDGMDDGWEVAYMLDPLSDDADQDPDGDGYTNLEEYAAGSDPRDNSSVPGGATPVPALSSMGFIIALVLLFILGCLKIGIGRRTVIILPVALFSIIFGTMLPTHSYAAQKIDALPGIHRVTAEFVNPEQARKILAAPKGYAKDTKIVTLDKDIEAAALTDRIQAMARALKNDVDLIYEYVHDKITYTPIYGSVKGADATLTDGVGNSFDQ</sequence>
<reference evidence="3 4" key="1">
    <citation type="submission" date="2017-10" db="EMBL/GenBank/DDBJ databases">
        <title>Novel microbial diversity and functional potential in the marine mammal oral microbiome.</title>
        <authorList>
            <person name="Dudek N.K."/>
            <person name="Sun C.L."/>
            <person name="Burstein D."/>
            <person name="Kantor R.S."/>
            <person name="Aliaga Goltsman D.S."/>
            <person name="Bik E.M."/>
            <person name="Thomas B.C."/>
            <person name="Banfield J.F."/>
            <person name="Relman D.A."/>
        </authorList>
    </citation>
    <scope>NUCLEOTIDE SEQUENCE [LARGE SCALE GENOMIC DNA]</scope>
    <source>
        <strain evidence="3">DOLJORAL78_47_202</strain>
    </source>
</reference>
<feature type="transmembrane region" description="Helical" evidence="2">
    <location>
        <begin position="91"/>
        <end position="109"/>
    </location>
</feature>
<accession>A0A2G6MS60</accession>
<comment type="caution">
    <text evidence="3">The sequence shown here is derived from an EMBL/GenBank/DDBJ whole genome shotgun (WGS) entry which is preliminary data.</text>
</comment>
<dbReference type="EMBL" id="PDTI01000024">
    <property type="protein sequence ID" value="PIE62938.1"/>
    <property type="molecule type" value="Genomic_DNA"/>
</dbReference>